<organism evidence="9 10">
    <name type="scientific">Agrilactobacillus composti DSM 18527 = JCM 14202</name>
    <dbReference type="NCBI Taxonomy" id="1423734"/>
    <lineage>
        <taxon>Bacteria</taxon>
        <taxon>Bacillati</taxon>
        <taxon>Bacillota</taxon>
        <taxon>Bacilli</taxon>
        <taxon>Lactobacillales</taxon>
        <taxon>Lactobacillaceae</taxon>
        <taxon>Agrilactobacillus</taxon>
    </lineage>
</organism>
<dbReference type="Proteomes" id="UP000051236">
    <property type="component" value="Unassembled WGS sequence"/>
</dbReference>
<feature type="transmembrane region" description="Helical" evidence="8">
    <location>
        <begin position="329"/>
        <end position="349"/>
    </location>
</feature>
<dbReference type="PANTHER" id="PTHR42810">
    <property type="entry name" value="PURINE PERMEASE C1399.01C-RELATED"/>
    <property type="match status" value="1"/>
</dbReference>
<feature type="transmembrane region" description="Helical" evidence="8">
    <location>
        <begin position="412"/>
        <end position="435"/>
    </location>
</feature>
<proteinExistence type="inferred from homology"/>
<dbReference type="Pfam" id="PF00860">
    <property type="entry name" value="Xan_ur_permease"/>
    <property type="match status" value="1"/>
</dbReference>
<evidence type="ECO:0000256" key="2">
    <source>
        <dbReference type="ARBA" id="ARBA00008821"/>
    </source>
</evidence>
<evidence type="ECO:0000313" key="9">
    <source>
        <dbReference type="EMBL" id="KRM30642.1"/>
    </source>
</evidence>
<keyword evidence="4" id="KW-1003">Cell membrane</keyword>
<dbReference type="EMBL" id="AZGA01000088">
    <property type="protein sequence ID" value="KRM30642.1"/>
    <property type="molecule type" value="Genomic_DNA"/>
</dbReference>
<dbReference type="PATRIC" id="fig|1423734.3.peg.1797"/>
<feature type="transmembrane region" description="Helical" evidence="8">
    <location>
        <begin position="137"/>
        <end position="162"/>
    </location>
</feature>
<dbReference type="NCBIfam" id="NF037981">
    <property type="entry name" value="NCS2_1"/>
    <property type="match status" value="1"/>
</dbReference>
<evidence type="ECO:0000256" key="4">
    <source>
        <dbReference type="ARBA" id="ARBA00022475"/>
    </source>
</evidence>
<feature type="transmembrane region" description="Helical" evidence="8">
    <location>
        <begin position="174"/>
        <end position="192"/>
    </location>
</feature>
<sequence length="475" mass="50357">MMKQAQKLPADEKLPLSQSLPLGFQHMVIAVLSAIPVPLIVSAAVKLSAAQTMFFVSSIIFATGISTLLASLNIIPKTSPKLPMVMGVNFSVASVMIITFKQAGAIDAGFEIIAGSTMIAGLFCLLIGPFWNKMQRFFPPLVVGTNLMVLGVALLPNAFNWLMDKNAGQLTKSVNVSALLLGLGVFIFHVFISKYLKGFMGDISILVAIVVGTIVAALLGMTDFSAVNSAPWFGLVLPFHFGLPKFDATATLSFLIIMVLGMVELSGTSMGIHDISQKPATKDQFSKTFRTLGISTIFSGAFNAAQPTAFVANIGVLDLAKKKSRYTTAAAGFMLILVGLVPKFSALISAIPKPVLGGVGFAIFGAIVGSAVNILKPVDFKGNHNGLVIGLSIGVCMLPSVYPNFYGNFPTIVQTIFGSGILAGSLMAICLNLFFNFKELMKPASKEVVEIKDSEAEVETDRTAKGNNESLANQN</sequence>
<feature type="transmembrane region" description="Helical" evidence="8">
    <location>
        <begin position="20"/>
        <end position="41"/>
    </location>
</feature>
<feature type="transmembrane region" description="Helical" evidence="8">
    <location>
        <begin position="112"/>
        <end position="131"/>
    </location>
</feature>
<comment type="subcellular location">
    <subcellularLocation>
        <location evidence="1">Cell membrane</location>
        <topology evidence="1">Multi-pass membrane protein</topology>
    </subcellularLocation>
</comment>
<dbReference type="GO" id="GO:0042907">
    <property type="term" value="F:xanthine transmembrane transporter activity"/>
    <property type="evidence" value="ECO:0007669"/>
    <property type="project" value="TreeGrafter"/>
</dbReference>
<evidence type="ECO:0000256" key="7">
    <source>
        <dbReference type="ARBA" id="ARBA00023136"/>
    </source>
</evidence>
<dbReference type="GO" id="GO:0005886">
    <property type="term" value="C:plasma membrane"/>
    <property type="evidence" value="ECO:0007669"/>
    <property type="project" value="UniProtKB-SubCell"/>
</dbReference>
<feature type="transmembrane region" description="Helical" evidence="8">
    <location>
        <begin position="82"/>
        <end position="100"/>
    </location>
</feature>
<keyword evidence="6 8" id="KW-1133">Transmembrane helix</keyword>
<comment type="similarity">
    <text evidence="2">Belongs to the nucleobase:cation symporter-2 (NCS2) (TC 2.A.40) family.</text>
</comment>
<evidence type="ECO:0000256" key="6">
    <source>
        <dbReference type="ARBA" id="ARBA00022989"/>
    </source>
</evidence>
<dbReference type="RefSeq" id="WP_235184157.1">
    <property type="nucleotide sequence ID" value="NZ_AZGA01000088.1"/>
</dbReference>
<keyword evidence="7 8" id="KW-0472">Membrane</keyword>
<dbReference type="PANTHER" id="PTHR42810:SF4">
    <property type="entry name" value="URIC ACID TRANSPORTER UACT"/>
    <property type="match status" value="1"/>
</dbReference>
<evidence type="ECO:0000256" key="1">
    <source>
        <dbReference type="ARBA" id="ARBA00004651"/>
    </source>
</evidence>
<feature type="transmembrane region" description="Helical" evidence="8">
    <location>
        <begin position="53"/>
        <end position="76"/>
    </location>
</feature>
<dbReference type="AlphaFoldDB" id="X0PLH7"/>
<evidence type="ECO:0000256" key="8">
    <source>
        <dbReference type="SAM" id="Phobius"/>
    </source>
</evidence>
<evidence type="ECO:0000256" key="5">
    <source>
        <dbReference type="ARBA" id="ARBA00022692"/>
    </source>
</evidence>
<feature type="transmembrane region" description="Helical" evidence="8">
    <location>
        <begin position="198"/>
        <end position="219"/>
    </location>
</feature>
<protein>
    <submittedName>
        <fullName evidence="9">Xanthine uracil permease family protein</fullName>
    </submittedName>
</protein>
<keyword evidence="5 8" id="KW-0812">Transmembrane</keyword>
<feature type="transmembrane region" description="Helical" evidence="8">
    <location>
        <begin position="387"/>
        <end position="406"/>
    </location>
</feature>
<dbReference type="STRING" id="1423734.FC83_GL001778"/>
<dbReference type="InterPro" id="IPR006043">
    <property type="entry name" value="NCS2"/>
</dbReference>
<dbReference type="InterPro" id="IPR006042">
    <property type="entry name" value="Xan_ur_permease"/>
</dbReference>
<feature type="transmembrane region" description="Helical" evidence="8">
    <location>
        <begin position="249"/>
        <end position="272"/>
    </location>
</feature>
<name>X0PLH7_9LACO</name>
<comment type="caution">
    <text evidence="9">The sequence shown here is derived from an EMBL/GenBank/DDBJ whole genome shotgun (WGS) entry which is preliminary data.</text>
</comment>
<keyword evidence="3" id="KW-0813">Transport</keyword>
<gene>
    <name evidence="9" type="ORF">FC83_GL001778</name>
</gene>
<dbReference type="PROSITE" id="PS01116">
    <property type="entry name" value="XANTH_URACIL_PERMASE"/>
    <property type="match status" value="1"/>
</dbReference>
<dbReference type="eggNOG" id="COG2233">
    <property type="taxonomic scope" value="Bacteria"/>
</dbReference>
<reference evidence="9 10" key="1">
    <citation type="journal article" date="2015" name="Genome Announc.">
        <title>Expanding the biotechnology potential of lactobacilli through comparative genomics of 213 strains and associated genera.</title>
        <authorList>
            <person name="Sun Z."/>
            <person name="Harris H.M."/>
            <person name="McCann A."/>
            <person name="Guo C."/>
            <person name="Argimon S."/>
            <person name="Zhang W."/>
            <person name="Yang X."/>
            <person name="Jeffery I.B."/>
            <person name="Cooney J.C."/>
            <person name="Kagawa T.F."/>
            <person name="Liu W."/>
            <person name="Song Y."/>
            <person name="Salvetti E."/>
            <person name="Wrobel A."/>
            <person name="Rasinkangas P."/>
            <person name="Parkhill J."/>
            <person name="Rea M.C."/>
            <person name="O'Sullivan O."/>
            <person name="Ritari J."/>
            <person name="Douillard F.P."/>
            <person name="Paul Ross R."/>
            <person name="Yang R."/>
            <person name="Briner A.E."/>
            <person name="Felis G.E."/>
            <person name="de Vos W.M."/>
            <person name="Barrangou R."/>
            <person name="Klaenhammer T.R."/>
            <person name="Caufield P.W."/>
            <person name="Cui Y."/>
            <person name="Zhang H."/>
            <person name="O'Toole P.W."/>
        </authorList>
    </citation>
    <scope>NUCLEOTIDE SEQUENCE [LARGE SCALE GENOMIC DNA]</scope>
    <source>
        <strain evidence="9 10">DSM 18527</strain>
    </source>
</reference>
<evidence type="ECO:0000313" key="10">
    <source>
        <dbReference type="Proteomes" id="UP000051236"/>
    </source>
</evidence>
<feature type="transmembrane region" description="Helical" evidence="8">
    <location>
        <begin position="355"/>
        <end position="375"/>
    </location>
</feature>
<keyword evidence="10" id="KW-1185">Reference proteome</keyword>
<accession>X0PLH7</accession>
<evidence type="ECO:0000256" key="3">
    <source>
        <dbReference type="ARBA" id="ARBA00022448"/>
    </source>
</evidence>